<dbReference type="RefSeq" id="XP_030854810.1">
    <property type="nucleotide sequence ID" value="XM_030998950.1"/>
</dbReference>
<evidence type="ECO:0000256" key="7">
    <source>
        <dbReference type="ARBA" id="ARBA00022989"/>
    </source>
</evidence>
<dbReference type="InterPro" id="IPR015894">
    <property type="entry name" value="Guanylate-bd_N"/>
</dbReference>
<reference evidence="14" key="2">
    <citation type="submission" date="2021-01" db="UniProtKB">
        <authorList>
            <consortium name="EnsemblMetazoa"/>
        </authorList>
    </citation>
    <scope>IDENTIFICATION</scope>
</reference>
<keyword evidence="5" id="KW-0256">Endoplasmic reticulum</keyword>
<feature type="transmembrane region" description="Helical" evidence="12">
    <location>
        <begin position="429"/>
        <end position="450"/>
    </location>
</feature>
<evidence type="ECO:0000256" key="2">
    <source>
        <dbReference type="ARBA" id="ARBA00022692"/>
    </source>
</evidence>
<protein>
    <recommendedName>
        <fullName evidence="13">GB1/RHD3-type G domain-containing protein</fullName>
    </recommendedName>
</protein>
<evidence type="ECO:0000259" key="13">
    <source>
        <dbReference type="PROSITE" id="PS51715"/>
    </source>
</evidence>
<evidence type="ECO:0000313" key="15">
    <source>
        <dbReference type="Proteomes" id="UP000007110"/>
    </source>
</evidence>
<dbReference type="AlphaFoldDB" id="A0A7M7PQ44"/>
<dbReference type="GO" id="GO:0051260">
    <property type="term" value="P:protein homooligomerization"/>
    <property type="evidence" value="ECO:0000318"/>
    <property type="project" value="GO_Central"/>
</dbReference>
<dbReference type="PROSITE" id="PS51715">
    <property type="entry name" value="G_GB1_RHD3"/>
    <property type="match status" value="1"/>
</dbReference>
<evidence type="ECO:0000256" key="8">
    <source>
        <dbReference type="ARBA" id="ARBA00023134"/>
    </source>
</evidence>
<evidence type="ECO:0000256" key="9">
    <source>
        <dbReference type="ARBA" id="ARBA00023136"/>
    </source>
</evidence>
<evidence type="ECO:0000256" key="12">
    <source>
        <dbReference type="SAM" id="Phobius"/>
    </source>
</evidence>
<dbReference type="EnsemblMetazoa" id="XM_030998950">
    <property type="protein sequence ID" value="XP_030854810"/>
    <property type="gene ID" value="LOC575603"/>
</dbReference>
<keyword evidence="8" id="KW-0342">GTP-binding</keyword>
<dbReference type="FunFam" id="3.40.50.300:FF:005409">
    <property type="entry name" value="Atlastin-2"/>
    <property type="match status" value="1"/>
</dbReference>
<keyword evidence="3" id="KW-0547">Nucleotide-binding</keyword>
<dbReference type="InterPro" id="IPR003191">
    <property type="entry name" value="Guanylate-bd/ATL_C"/>
</dbReference>
<dbReference type="Gene3D" id="3.40.50.300">
    <property type="entry name" value="P-loop containing nucleotide triphosphate hydrolases"/>
    <property type="match status" value="1"/>
</dbReference>
<evidence type="ECO:0000256" key="11">
    <source>
        <dbReference type="PROSITE-ProRule" id="PRU01052"/>
    </source>
</evidence>
<dbReference type="GeneID" id="575603"/>
<accession>A0A7M7PQ44</accession>
<feature type="domain" description="GB1/RHD3-type G" evidence="13">
    <location>
        <begin position="43"/>
        <end position="289"/>
    </location>
</feature>
<dbReference type="SUPFAM" id="SSF52540">
    <property type="entry name" value="P-loop containing nucleoside triphosphate hydrolases"/>
    <property type="match status" value="1"/>
</dbReference>
<keyword evidence="6" id="KW-0460">Magnesium</keyword>
<dbReference type="GO" id="GO:0003924">
    <property type="term" value="F:GTPase activity"/>
    <property type="evidence" value="ECO:0000318"/>
    <property type="project" value="GO_Central"/>
</dbReference>
<dbReference type="CDD" id="cd01851">
    <property type="entry name" value="GBP"/>
    <property type="match status" value="1"/>
</dbReference>
<dbReference type="OMA" id="GFIHNIW"/>
<keyword evidence="4" id="KW-0378">Hydrolase</keyword>
<organism evidence="14 15">
    <name type="scientific">Strongylocentrotus purpuratus</name>
    <name type="common">Purple sea urchin</name>
    <dbReference type="NCBI Taxonomy" id="7668"/>
    <lineage>
        <taxon>Eukaryota</taxon>
        <taxon>Metazoa</taxon>
        <taxon>Echinodermata</taxon>
        <taxon>Eleutherozoa</taxon>
        <taxon>Echinozoa</taxon>
        <taxon>Echinoidea</taxon>
        <taxon>Euechinoidea</taxon>
        <taxon>Echinacea</taxon>
        <taxon>Camarodonta</taxon>
        <taxon>Echinidea</taxon>
        <taxon>Strongylocentrotidae</taxon>
        <taxon>Strongylocentrotus</taxon>
    </lineage>
</organism>
<dbReference type="GO" id="GO:0005525">
    <property type="term" value="F:GTP binding"/>
    <property type="evidence" value="ECO:0000318"/>
    <property type="project" value="GO_Central"/>
</dbReference>
<dbReference type="OrthoDB" id="7788754at2759"/>
<dbReference type="InParanoid" id="A0A7M7PQ44"/>
<evidence type="ECO:0000256" key="5">
    <source>
        <dbReference type="ARBA" id="ARBA00022824"/>
    </source>
</evidence>
<name>A0A7M7PQ44_STRPU</name>
<keyword evidence="9 12" id="KW-0472">Membrane</keyword>
<sequence length="526" mass="59103">MPPIPEAARIGEPVQIITTTDDHSFELNHEALDELLLNEDVRDKKVCVVSVAGAFRKGKSFLLDFMLRYLNMQGSSDWLGPGDQPLAGFSWRGGSERETTGIWAWSKVFLCPGPNDEEVAVILMDTQGAFDSESTVRDCATVFALSTMTSSVQVYNLSQNIQEDDLQHLQLFTEYGRLAKEQDSSGAKPFQSLNFLVRDWSFPYEYAFGESGGSKLLDKKLHQSAKHKELQDVRRHITSCFKRLGCFLMPHPGLAVATNPKFDGRLADISEEFKTHLQELAPLLLSKDNLIVKEINGTKVTCRALLEYFKAYIDIYHGDDLPEPKTMLQATAEANNLAAVASAKDKYTKDMEQVCGGDKAYLSPDELEKNHNQTKEAAINQFREVRKMGGTEYSQEYEDKLLTEMEESYEQYIKHNDSKNLFNVARTPITLVTTILAMYILSGVCGLVGFYSLSNLANMLLGFAIFLLCTWSYVRYSGKWVNVGTGIDTGTEFIWVHMYGPLYKHLTGSNVSTQARKIKQAEKKGK</sequence>
<dbReference type="InterPro" id="IPR030386">
    <property type="entry name" value="G_GB1_RHD3_dom"/>
</dbReference>
<dbReference type="Pfam" id="PF02841">
    <property type="entry name" value="GBP_C"/>
    <property type="match status" value="1"/>
</dbReference>
<dbReference type="PANTHER" id="PTHR10751">
    <property type="entry name" value="GUANYLATE BINDING PROTEIN"/>
    <property type="match status" value="1"/>
</dbReference>
<dbReference type="GO" id="GO:0007029">
    <property type="term" value="P:endoplasmic reticulum organization"/>
    <property type="evidence" value="ECO:0000318"/>
    <property type="project" value="GO_Central"/>
</dbReference>
<keyword evidence="2 12" id="KW-0812">Transmembrane</keyword>
<dbReference type="InterPro" id="IPR036543">
    <property type="entry name" value="Guanylate-bd_C_sf"/>
</dbReference>
<dbReference type="Gene3D" id="1.20.58.420">
    <property type="entry name" value="AHSP"/>
    <property type="match status" value="1"/>
</dbReference>
<evidence type="ECO:0000256" key="6">
    <source>
        <dbReference type="ARBA" id="ARBA00022842"/>
    </source>
</evidence>
<dbReference type="FunFam" id="1.20.58.420:FF:000001">
    <property type="entry name" value="Atlastin-1 isoform 1"/>
    <property type="match status" value="1"/>
</dbReference>
<evidence type="ECO:0000256" key="1">
    <source>
        <dbReference type="ARBA" id="ARBA00004477"/>
    </source>
</evidence>
<dbReference type="Proteomes" id="UP000007110">
    <property type="component" value="Unassembled WGS sequence"/>
</dbReference>
<dbReference type="GO" id="GO:0005789">
    <property type="term" value="C:endoplasmic reticulum membrane"/>
    <property type="evidence" value="ECO:0007669"/>
    <property type="project" value="UniProtKB-SubCell"/>
</dbReference>
<evidence type="ECO:0000256" key="3">
    <source>
        <dbReference type="ARBA" id="ARBA00022741"/>
    </source>
</evidence>
<evidence type="ECO:0000313" key="14">
    <source>
        <dbReference type="EnsemblMetazoa" id="XP_030854810"/>
    </source>
</evidence>
<proteinExistence type="inferred from homology"/>
<dbReference type="SUPFAM" id="SSF48340">
    <property type="entry name" value="Interferon-induced guanylate-binding protein 1 (GBP1), C-terminal domain"/>
    <property type="match status" value="1"/>
</dbReference>
<comment type="catalytic activity">
    <reaction evidence="10">
        <text>GTP + H2O = GDP + phosphate + H(+)</text>
        <dbReference type="Rhea" id="RHEA:19669"/>
        <dbReference type="ChEBI" id="CHEBI:15377"/>
        <dbReference type="ChEBI" id="CHEBI:15378"/>
        <dbReference type="ChEBI" id="CHEBI:37565"/>
        <dbReference type="ChEBI" id="CHEBI:43474"/>
        <dbReference type="ChEBI" id="CHEBI:58189"/>
    </reaction>
    <physiologicalReaction direction="left-to-right" evidence="10">
        <dbReference type="Rhea" id="RHEA:19670"/>
    </physiologicalReaction>
</comment>
<dbReference type="InterPro" id="IPR027417">
    <property type="entry name" value="P-loop_NTPase"/>
</dbReference>
<reference evidence="15" key="1">
    <citation type="submission" date="2015-02" db="EMBL/GenBank/DDBJ databases">
        <title>Genome sequencing for Strongylocentrotus purpuratus.</title>
        <authorList>
            <person name="Murali S."/>
            <person name="Liu Y."/>
            <person name="Vee V."/>
            <person name="English A."/>
            <person name="Wang M."/>
            <person name="Skinner E."/>
            <person name="Han Y."/>
            <person name="Muzny D.M."/>
            <person name="Worley K.C."/>
            <person name="Gibbs R.A."/>
        </authorList>
    </citation>
    <scope>NUCLEOTIDE SEQUENCE</scope>
</reference>
<keyword evidence="7 12" id="KW-1133">Transmembrane helix</keyword>
<keyword evidence="15" id="KW-1185">Reference proteome</keyword>
<feature type="transmembrane region" description="Helical" evidence="12">
    <location>
        <begin position="456"/>
        <end position="474"/>
    </location>
</feature>
<comment type="subcellular location">
    <subcellularLocation>
        <location evidence="1">Endoplasmic reticulum membrane</location>
        <topology evidence="1">Multi-pass membrane protein</topology>
    </subcellularLocation>
</comment>
<evidence type="ECO:0000256" key="10">
    <source>
        <dbReference type="ARBA" id="ARBA00049117"/>
    </source>
</evidence>
<dbReference type="Pfam" id="PF02263">
    <property type="entry name" value="GBP"/>
    <property type="match status" value="1"/>
</dbReference>
<dbReference type="KEGG" id="spu:575603"/>
<dbReference type="FunFam" id="3.40.50.300:FF:004169">
    <property type="entry name" value="Atlastin 3"/>
    <property type="match status" value="1"/>
</dbReference>
<evidence type="ECO:0000256" key="4">
    <source>
        <dbReference type="ARBA" id="ARBA00022801"/>
    </source>
</evidence>
<dbReference type="FunCoup" id="A0A7M7PQ44">
    <property type="interactions" value="932"/>
</dbReference>
<comment type="similarity">
    <text evidence="11">Belongs to the TRAFAC class dynamin-like GTPase superfamily. GB1/RHD3 GTPase family.</text>
</comment>